<comment type="caution">
    <text evidence="13">The sequence shown here is derived from an EMBL/GenBank/DDBJ whole genome shotgun (WGS) entry which is preliminary data.</text>
</comment>
<dbReference type="RefSeq" id="WP_342788552.1">
    <property type="nucleotide sequence ID" value="NZ_VIWX01000005.1"/>
</dbReference>
<dbReference type="Pfam" id="PF00293">
    <property type="entry name" value="NUDIX"/>
    <property type="match status" value="1"/>
</dbReference>
<dbReference type="GO" id="GO:0046872">
    <property type="term" value="F:metal ion binding"/>
    <property type="evidence" value="ECO:0007669"/>
    <property type="project" value="UniProtKB-KW"/>
</dbReference>
<evidence type="ECO:0000256" key="9">
    <source>
        <dbReference type="ARBA" id="ARBA00023204"/>
    </source>
</evidence>
<dbReference type="SUPFAM" id="SSF55811">
    <property type="entry name" value="Nudix"/>
    <property type="match status" value="1"/>
</dbReference>
<dbReference type="GO" id="GO:0006281">
    <property type="term" value="P:DNA repair"/>
    <property type="evidence" value="ECO:0007669"/>
    <property type="project" value="UniProtKB-KW"/>
</dbReference>
<dbReference type="Proteomes" id="UP000316184">
    <property type="component" value="Unassembled WGS sequence"/>
</dbReference>
<evidence type="ECO:0000256" key="5">
    <source>
        <dbReference type="ARBA" id="ARBA00022723"/>
    </source>
</evidence>
<proteinExistence type="inferred from homology"/>
<dbReference type="InterPro" id="IPR000086">
    <property type="entry name" value="NUDIX_hydrolase_dom"/>
</dbReference>
<evidence type="ECO:0000259" key="12">
    <source>
        <dbReference type="PROSITE" id="PS51462"/>
    </source>
</evidence>
<dbReference type="GO" id="GO:0044715">
    <property type="term" value="F:8-oxo-dGDP phosphatase activity"/>
    <property type="evidence" value="ECO:0007669"/>
    <property type="project" value="TreeGrafter"/>
</dbReference>
<keyword evidence="3" id="KW-0515">Mutator protein</keyword>
<organism evidence="13 14">
    <name type="scientific">Saccharopolyspora dendranthemae</name>
    <dbReference type="NCBI Taxonomy" id="1181886"/>
    <lineage>
        <taxon>Bacteria</taxon>
        <taxon>Bacillati</taxon>
        <taxon>Actinomycetota</taxon>
        <taxon>Actinomycetes</taxon>
        <taxon>Pseudonocardiales</taxon>
        <taxon>Pseudonocardiaceae</taxon>
        <taxon>Saccharopolyspora</taxon>
    </lineage>
</organism>
<dbReference type="GO" id="GO:0044716">
    <property type="term" value="F:8-oxo-GDP phosphatase activity"/>
    <property type="evidence" value="ECO:0007669"/>
    <property type="project" value="TreeGrafter"/>
</dbReference>
<evidence type="ECO:0000256" key="4">
    <source>
        <dbReference type="ARBA" id="ARBA00022705"/>
    </source>
</evidence>
<dbReference type="PROSITE" id="PS51462">
    <property type="entry name" value="NUDIX"/>
    <property type="match status" value="1"/>
</dbReference>
<keyword evidence="14" id="KW-1185">Reference proteome</keyword>
<gene>
    <name evidence="13" type="ORF">FHU35_1559</name>
</gene>
<accession>A0A561U1H8</accession>
<dbReference type="InterPro" id="IPR020476">
    <property type="entry name" value="Nudix_hydrolase"/>
</dbReference>
<evidence type="ECO:0000256" key="3">
    <source>
        <dbReference type="ARBA" id="ARBA00022457"/>
    </source>
</evidence>
<dbReference type="InterPro" id="IPR015797">
    <property type="entry name" value="NUDIX_hydrolase-like_dom_sf"/>
</dbReference>
<evidence type="ECO:0000313" key="14">
    <source>
        <dbReference type="Proteomes" id="UP000316184"/>
    </source>
</evidence>
<dbReference type="GO" id="GO:0006260">
    <property type="term" value="P:DNA replication"/>
    <property type="evidence" value="ECO:0007669"/>
    <property type="project" value="UniProtKB-KW"/>
</dbReference>
<reference evidence="13 14" key="1">
    <citation type="submission" date="2019-06" db="EMBL/GenBank/DDBJ databases">
        <title>Sequencing the genomes of 1000 actinobacteria strains.</title>
        <authorList>
            <person name="Klenk H.-P."/>
        </authorList>
    </citation>
    <scope>NUCLEOTIDE SEQUENCE [LARGE SCALE GENOMIC DNA]</scope>
    <source>
        <strain evidence="13 14">DSM 46699</strain>
    </source>
</reference>
<evidence type="ECO:0000256" key="8">
    <source>
        <dbReference type="ARBA" id="ARBA00022842"/>
    </source>
</evidence>
<comment type="catalytic activity">
    <reaction evidence="10">
        <text>8-oxo-dGTP + H2O = 8-oxo-dGMP + diphosphate + H(+)</text>
        <dbReference type="Rhea" id="RHEA:31575"/>
        <dbReference type="ChEBI" id="CHEBI:15377"/>
        <dbReference type="ChEBI" id="CHEBI:15378"/>
        <dbReference type="ChEBI" id="CHEBI:33019"/>
        <dbReference type="ChEBI" id="CHEBI:63224"/>
        <dbReference type="ChEBI" id="CHEBI:77896"/>
        <dbReference type="EC" id="3.6.1.55"/>
    </reaction>
</comment>
<keyword evidence="4" id="KW-0235">DNA replication</keyword>
<evidence type="ECO:0000256" key="10">
    <source>
        <dbReference type="ARBA" id="ARBA00035861"/>
    </source>
</evidence>
<keyword evidence="7" id="KW-0378">Hydrolase</keyword>
<keyword evidence="9" id="KW-0234">DNA repair</keyword>
<keyword evidence="6" id="KW-0227">DNA damage</keyword>
<dbReference type="PANTHER" id="PTHR47707:SF1">
    <property type="entry name" value="NUDIX HYDROLASE FAMILY PROTEIN"/>
    <property type="match status" value="1"/>
</dbReference>
<evidence type="ECO:0000256" key="1">
    <source>
        <dbReference type="ARBA" id="ARBA00001946"/>
    </source>
</evidence>
<keyword evidence="8" id="KW-0460">Magnesium</keyword>
<evidence type="ECO:0000256" key="2">
    <source>
        <dbReference type="ARBA" id="ARBA00005582"/>
    </source>
</evidence>
<dbReference type="EC" id="3.6.1.55" evidence="11"/>
<name>A0A561U1H8_9PSEU</name>
<dbReference type="InterPro" id="IPR047127">
    <property type="entry name" value="MutT-like"/>
</dbReference>
<comment type="cofactor">
    <cofactor evidence="1">
        <name>Mg(2+)</name>
        <dbReference type="ChEBI" id="CHEBI:18420"/>
    </cofactor>
</comment>
<evidence type="ECO:0000313" key="13">
    <source>
        <dbReference type="EMBL" id="TWF93219.1"/>
    </source>
</evidence>
<sequence length="277" mass="29769">MIEAPLATAGAALRHTRTAETALAGLGVHGRALTGPDSLLVPGDELAFRIAAFTLTTRITHADAGGLGSVLVSGPLNALRYEMVLAQVGPRTLVTDSVRWTSPLGPLGRLGDVAIGRRLVLDVLAARIRAVRALAESWASREVVVGTAIVRGGRLLAQQRGYPAAHAGRWELPGGRVEPGETEHEAVIRECREELGVDVRPTGRLGTDVPLDNGMPLRIHTAELEDPSQQPRAVEHRDVRWAAPSELADLDWLETDRVLLHSLRRFLEDANAVSPEP</sequence>
<dbReference type="PANTHER" id="PTHR47707">
    <property type="entry name" value="8-OXO-DGTP DIPHOSPHATASE"/>
    <property type="match status" value="1"/>
</dbReference>
<keyword evidence="5" id="KW-0479">Metal-binding</keyword>
<evidence type="ECO:0000256" key="6">
    <source>
        <dbReference type="ARBA" id="ARBA00022763"/>
    </source>
</evidence>
<feature type="domain" description="Nudix hydrolase" evidence="12">
    <location>
        <begin position="140"/>
        <end position="264"/>
    </location>
</feature>
<dbReference type="GO" id="GO:0008413">
    <property type="term" value="F:8-oxo-7,8-dihydroguanosine triphosphate pyrophosphatase activity"/>
    <property type="evidence" value="ECO:0007669"/>
    <property type="project" value="TreeGrafter"/>
</dbReference>
<dbReference type="CDD" id="cd03425">
    <property type="entry name" value="NUDIX_MutT_NudA_like"/>
    <property type="match status" value="1"/>
</dbReference>
<dbReference type="Gene3D" id="3.90.79.10">
    <property type="entry name" value="Nucleoside Triphosphate Pyrophosphohydrolase"/>
    <property type="match status" value="1"/>
</dbReference>
<protein>
    <recommendedName>
        <fullName evidence="11">8-oxo-dGTP diphosphatase</fullName>
        <ecNumber evidence="11">3.6.1.55</ecNumber>
    </recommendedName>
</protein>
<dbReference type="PRINTS" id="PR00502">
    <property type="entry name" value="NUDIXFAMILY"/>
</dbReference>
<evidence type="ECO:0000256" key="11">
    <source>
        <dbReference type="ARBA" id="ARBA00038905"/>
    </source>
</evidence>
<dbReference type="SUPFAM" id="SSF55961">
    <property type="entry name" value="Bet v1-like"/>
    <property type="match status" value="1"/>
</dbReference>
<comment type="similarity">
    <text evidence="2">Belongs to the Nudix hydrolase family.</text>
</comment>
<dbReference type="GO" id="GO:0035539">
    <property type="term" value="F:8-oxo-7,8-dihydrodeoxyguanosine triphosphate pyrophosphatase activity"/>
    <property type="evidence" value="ECO:0007669"/>
    <property type="project" value="UniProtKB-EC"/>
</dbReference>
<evidence type="ECO:0000256" key="7">
    <source>
        <dbReference type="ARBA" id="ARBA00022801"/>
    </source>
</evidence>
<dbReference type="EMBL" id="VIWX01000005">
    <property type="protein sequence ID" value="TWF93219.1"/>
    <property type="molecule type" value="Genomic_DNA"/>
</dbReference>
<dbReference type="AlphaFoldDB" id="A0A561U1H8"/>